<sequence>MELKKLGDVTIYNDIPDEAEGIKRIRDADIVIDNWFKMPSQVIRACSKLQMICVAATGYDWVDMDETRKRKIVVSNSPGYGTEAVGEHTIGLLLHTIRRASEAEKDIAKGIWDPMKYRGHELQGKTLGIIGFGSIGRRVAEIAEKGFDMKILFVNSKSSTSDFEKLLQESDCITINCPLTEKTRGMVGDREFSMMKTGVVIVNTGRGAIVDEQSLISNIESGKVFAVGLDVFPKEPINEKYPLFRFPNVTVTPHIGFNTEEAEYRLSEIVVNNIKNFVENHPIHTVS</sequence>
<dbReference type="AlphaFoldDB" id="A0A1F7JQL5"/>
<evidence type="ECO:0000313" key="8">
    <source>
        <dbReference type="Proteomes" id="UP000178039"/>
    </source>
</evidence>
<dbReference type="Proteomes" id="UP000178039">
    <property type="component" value="Unassembled WGS sequence"/>
</dbReference>
<comment type="similarity">
    <text evidence="1 4">Belongs to the D-isomer specific 2-hydroxyacid dehydrogenase family.</text>
</comment>
<keyword evidence="3" id="KW-0520">NAD</keyword>
<accession>A0A1F7JQL5</accession>
<evidence type="ECO:0008006" key="9">
    <source>
        <dbReference type="Google" id="ProtNLM"/>
    </source>
</evidence>
<dbReference type="SUPFAM" id="SSF51735">
    <property type="entry name" value="NAD(P)-binding Rossmann-fold domains"/>
    <property type="match status" value="1"/>
</dbReference>
<evidence type="ECO:0000256" key="1">
    <source>
        <dbReference type="ARBA" id="ARBA00005854"/>
    </source>
</evidence>
<evidence type="ECO:0000313" key="7">
    <source>
        <dbReference type="EMBL" id="OGK57910.1"/>
    </source>
</evidence>
<reference evidence="7 8" key="1">
    <citation type="journal article" date="2016" name="Nat. Commun.">
        <title>Thousands of microbial genomes shed light on interconnected biogeochemical processes in an aquifer system.</title>
        <authorList>
            <person name="Anantharaman K."/>
            <person name="Brown C.T."/>
            <person name="Hug L.A."/>
            <person name="Sharon I."/>
            <person name="Castelle C.J."/>
            <person name="Probst A.J."/>
            <person name="Thomas B.C."/>
            <person name="Singh A."/>
            <person name="Wilkins M.J."/>
            <person name="Karaoz U."/>
            <person name="Brodie E.L."/>
            <person name="Williams K.H."/>
            <person name="Hubbard S.S."/>
            <person name="Banfield J.F."/>
        </authorList>
    </citation>
    <scope>NUCLEOTIDE SEQUENCE [LARGE SCALE GENOMIC DNA]</scope>
</reference>
<dbReference type="GO" id="GO:0016616">
    <property type="term" value="F:oxidoreductase activity, acting on the CH-OH group of donors, NAD or NADP as acceptor"/>
    <property type="evidence" value="ECO:0007669"/>
    <property type="project" value="InterPro"/>
</dbReference>
<gene>
    <name evidence="7" type="ORF">A3H86_03720</name>
</gene>
<dbReference type="InterPro" id="IPR050418">
    <property type="entry name" value="D-iso_2-hydroxyacid_DH_PdxB"/>
</dbReference>
<feature type="domain" description="D-isomer specific 2-hydroxyacid dehydrogenase NAD-binding" evidence="6">
    <location>
        <begin position="90"/>
        <end position="256"/>
    </location>
</feature>
<evidence type="ECO:0000256" key="3">
    <source>
        <dbReference type="ARBA" id="ARBA00023027"/>
    </source>
</evidence>
<dbReference type="InterPro" id="IPR029753">
    <property type="entry name" value="D-isomer_DH_CS"/>
</dbReference>
<evidence type="ECO:0000256" key="2">
    <source>
        <dbReference type="ARBA" id="ARBA00023002"/>
    </source>
</evidence>
<dbReference type="EMBL" id="MGBB01000047">
    <property type="protein sequence ID" value="OGK57910.1"/>
    <property type="molecule type" value="Genomic_DNA"/>
</dbReference>
<proteinExistence type="inferred from homology"/>
<organism evidence="7 8">
    <name type="scientific">Candidatus Roizmanbacteria bacterium RIFCSPLOWO2_02_FULL_41_9</name>
    <dbReference type="NCBI Taxonomy" id="1802077"/>
    <lineage>
        <taxon>Bacteria</taxon>
        <taxon>Candidatus Roizmaniibacteriota</taxon>
    </lineage>
</organism>
<dbReference type="PROSITE" id="PS00671">
    <property type="entry name" value="D_2_HYDROXYACID_DH_3"/>
    <property type="match status" value="1"/>
</dbReference>
<evidence type="ECO:0000259" key="5">
    <source>
        <dbReference type="Pfam" id="PF00389"/>
    </source>
</evidence>
<dbReference type="PANTHER" id="PTHR43761">
    <property type="entry name" value="D-ISOMER SPECIFIC 2-HYDROXYACID DEHYDROGENASE FAMILY PROTEIN (AFU_ORTHOLOGUE AFUA_1G13630)"/>
    <property type="match status" value="1"/>
</dbReference>
<comment type="caution">
    <text evidence="7">The sequence shown here is derived from an EMBL/GenBank/DDBJ whole genome shotgun (WGS) entry which is preliminary data.</text>
</comment>
<dbReference type="InterPro" id="IPR036291">
    <property type="entry name" value="NAD(P)-bd_dom_sf"/>
</dbReference>
<keyword evidence="2 4" id="KW-0560">Oxidoreductase</keyword>
<protein>
    <recommendedName>
        <fullName evidence="9">Glycerate dehydrogenase</fullName>
    </recommendedName>
</protein>
<dbReference type="SUPFAM" id="SSF52283">
    <property type="entry name" value="Formate/glycerate dehydrogenase catalytic domain-like"/>
    <property type="match status" value="1"/>
</dbReference>
<dbReference type="GO" id="GO:0051287">
    <property type="term" value="F:NAD binding"/>
    <property type="evidence" value="ECO:0007669"/>
    <property type="project" value="InterPro"/>
</dbReference>
<name>A0A1F7JQL5_9BACT</name>
<dbReference type="Pfam" id="PF00389">
    <property type="entry name" value="2-Hacid_dh"/>
    <property type="match status" value="1"/>
</dbReference>
<dbReference type="InterPro" id="IPR006139">
    <property type="entry name" value="D-isomer_2_OHA_DH_cat_dom"/>
</dbReference>
<dbReference type="InterPro" id="IPR006140">
    <property type="entry name" value="D-isomer_DH_NAD-bd"/>
</dbReference>
<dbReference type="Pfam" id="PF02826">
    <property type="entry name" value="2-Hacid_dh_C"/>
    <property type="match status" value="1"/>
</dbReference>
<dbReference type="Gene3D" id="3.40.50.720">
    <property type="entry name" value="NAD(P)-binding Rossmann-like Domain"/>
    <property type="match status" value="2"/>
</dbReference>
<dbReference type="PANTHER" id="PTHR43761:SF1">
    <property type="entry name" value="D-ISOMER SPECIFIC 2-HYDROXYACID DEHYDROGENASE CATALYTIC DOMAIN-CONTAINING PROTEIN-RELATED"/>
    <property type="match status" value="1"/>
</dbReference>
<evidence type="ECO:0000259" key="6">
    <source>
        <dbReference type="Pfam" id="PF02826"/>
    </source>
</evidence>
<feature type="domain" description="D-isomer specific 2-hydroxyacid dehydrogenase catalytic" evidence="5">
    <location>
        <begin position="4"/>
        <end position="283"/>
    </location>
</feature>
<evidence type="ECO:0000256" key="4">
    <source>
        <dbReference type="RuleBase" id="RU003719"/>
    </source>
</evidence>